<feature type="signal peptide" evidence="4">
    <location>
        <begin position="1"/>
        <end position="20"/>
    </location>
</feature>
<feature type="region of interest" description="Disordered" evidence="3">
    <location>
        <begin position="35"/>
        <end position="55"/>
    </location>
</feature>
<feature type="region of interest" description="Disordered" evidence="3">
    <location>
        <begin position="105"/>
        <end position="181"/>
    </location>
</feature>
<feature type="compositionally biased region" description="Low complexity" evidence="3">
    <location>
        <begin position="108"/>
        <end position="181"/>
    </location>
</feature>
<proteinExistence type="predicted"/>
<dbReference type="Proteomes" id="UP000225706">
    <property type="component" value="Unassembled WGS sequence"/>
</dbReference>
<feature type="chain" id="PRO_5012631815" evidence="4">
    <location>
        <begin position="21"/>
        <end position="510"/>
    </location>
</feature>
<feature type="disulfide bond" evidence="2">
    <location>
        <begin position="476"/>
        <end position="510"/>
    </location>
</feature>
<comment type="caution">
    <text evidence="6">The sequence shown here is derived from an EMBL/GenBank/DDBJ whole genome shotgun (WGS) entry which is preliminary data.</text>
</comment>
<dbReference type="SMART" id="SM00254">
    <property type="entry name" value="ShKT"/>
    <property type="match status" value="6"/>
</dbReference>
<feature type="domain" description="ShKT" evidence="5">
    <location>
        <begin position="291"/>
        <end position="325"/>
    </location>
</feature>
<dbReference type="EMBL" id="LSMT01000487">
    <property type="protein sequence ID" value="PFX17233.1"/>
    <property type="molecule type" value="Genomic_DNA"/>
</dbReference>
<keyword evidence="1" id="KW-0800">Toxin</keyword>
<comment type="caution">
    <text evidence="2">Lacks conserved residue(s) required for the propagation of feature annotation.</text>
</comment>
<dbReference type="InterPro" id="IPR001368">
    <property type="entry name" value="TNFR/NGFR_Cys_rich_reg"/>
</dbReference>
<evidence type="ECO:0000256" key="1">
    <source>
        <dbReference type="ARBA" id="ARBA00022656"/>
    </source>
</evidence>
<feature type="disulfide bond" evidence="2">
    <location>
        <begin position="291"/>
        <end position="325"/>
    </location>
</feature>
<name>A0A2B4RK99_STYPI</name>
<dbReference type="PROSITE" id="PS51670">
    <property type="entry name" value="SHKT"/>
    <property type="match status" value="5"/>
</dbReference>
<feature type="disulfide bond" evidence="2">
    <location>
        <begin position="403"/>
        <end position="437"/>
    </location>
</feature>
<feature type="domain" description="ShKT" evidence="5">
    <location>
        <begin position="440"/>
        <end position="475"/>
    </location>
</feature>
<feature type="domain" description="ShKT" evidence="5">
    <location>
        <begin position="476"/>
        <end position="510"/>
    </location>
</feature>
<evidence type="ECO:0000313" key="7">
    <source>
        <dbReference type="Proteomes" id="UP000225706"/>
    </source>
</evidence>
<feature type="region of interest" description="Disordered" evidence="3">
    <location>
        <begin position="264"/>
        <end position="288"/>
    </location>
</feature>
<evidence type="ECO:0000256" key="3">
    <source>
        <dbReference type="SAM" id="MobiDB-lite"/>
    </source>
</evidence>
<evidence type="ECO:0000313" key="6">
    <source>
        <dbReference type="EMBL" id="PFX17233.1"/>
    </source>
</evidence>
<keyword evidence="7" id="KW-1185">Reference proteome</keyword>
<dbReference type="PANTHER" id="PTHR21724">
    <property type="entry name" value="SHKT DOMAIN-CONTAINING PROTEIN"/>
    <property type="match status" value="1"/>
</dbReference>
<protein>
    <submittedName>
        <fullName evidence="6">Putative tyrosinase-like protein tyr-3</fullName>
    </submittedName>
</protein>
<dbReference type="OrthoDB" id="291007at2759"/>
<accession>A0A2B4RK99</accession>
<dbReference type="PROSITE" id="PS00652">
    <property type="entry name" value="TNFR_NGFR_1"/>
    <property type="match status" value="1"/>
</dbReference>
<dbReference type="PANTHER" id="PTHR21724:SF109">
    <property type="entry name" value="SHKT DOMAIN-CONTAINING PROTEIN"/>
    <property type="match status" value="1"/>
</dbReference>
<dbReference type="STRING" id="50429.A0A2B4RK99"/>
<feature type="compositionally biased region" description="Low complexity" evidence="3">
    <location>
        <begin position="264"/>
        <end position="279"/>
    </location>
</feature>
<feature type="domain" description="ShKT" evidence="5">
    <location>
        <begin position="403"/>
        <end position="437"/>
    </location>
</feature>
<dbReference type="Pfam" id="PF01549">
    <property type="entry name" value="ShK"/>
    <property type="match status" value="6"/>
</dbReference>
<gene>
    <name evidence="6" type="primary">tyr-3</name>
    <name evidence="6" type="ORF">AWC38_SpisGene18448</name>
</gene>
<feature type="disulfide bond" evidence="2">
    <location>
        <begin position="328"/>
        <end position="362"/>
    </location>
</feature>
<keyword evidence="2" id="KW-1015">Disulfide bond</keyword>
<keyword evidence="4" id="KW-0732">Signal</keyword>
<organism evidence="6 7">
    <name type="scientific">Stylophora pistillata</name>
    <name type="common">Smooth cauliflower coral</name>
    <dbReference type="NCBI Taxonomy" id="50429"/>
    <lineage>
        <taxon>Eukaryota</taxon>
        <taxon>Metazoa</taxon>
        <taxon>Cnidaria</taxon>
        <taxon>Anthozoa</taxon>
        <taxon>Hexacorallia</taxon>
        <taxon>Scleractinia</taxon>
        <taxon>Astrocoeniina</taxon>
        <taxon>Pocilloporidae</taxon>
        <taxon>Stylophora</taxon>
    </lineage>
</organism>
<reference evidence="7" key="1">
    <citation type="journal article" date="2017" name="bioRxiv">
        <title>Comparative analysis of the genomes of Stylophora pistillata and Acropora digitifera provides evidence for extensive differences between species of corals.</title>
        <authorList>
            <person name="Voolstra C.R."/>
            <person name="Li Y."/>
            <person name="Liew Y.J."/>
            <person name="Baumgarten S."/>
            <person name="Zoccola D."/>
            <person name="Flot J.-F."/>
            <person name="Tambutte S."/>
            <person name="Allemand D."/>
            <person name="Aranda M."/>
        </authorList>
    </citation>
    <scope>NUCLEOTIDE SEQUENCE [LARGE SCALE GENOMIC DNA]</scope>
</reference>
<evidence type="ECO:0000259" key="5">
    <source>
        <dbReference type="PROSITE" id="PS51670"/>
    </source>
</evidence>
<sequence length="510" mass="54536">MSGCFAKVFVFVTSFLLVAGNKPNNCSVYGHCSSDKTDSKKNLTNLGPDSNFEKKRSQFHQTKNYVKEETFSKRDSTFTDVLKNLLAKVDKAKTTIIDLNSVPKRNASSTVNPVTNPVNVSKTTAAPSTSTLPTVATTPSSSSTSGVSTSPTVGSEATTTAAPTVASSPSPSSSTPVVKPTGNASCNETLGACAGGTLVKPGGNNITIAPGVVLTPNGEIILTPHLPLLPGAGQTTASKPYPEMFPALLAGLAAATGTAGVTGAAGTAGGATSVAGQGAPQTSSTAQQRPCVNNFDSWQDWAAKGECTKNSPFMMVNCRRSCTNCAKCENNQPQCVDWAKHGECRKNRPYMEQKCWRSCSKCAPCVNKYPHKCITWAKDGKCSSNRNFMETMCWRSCSNCVKCENKRDGCVDWAADGQCTKTASFMLANCWKSCSFCAPCIDKHPTNCPLWAKDGECKKNRKFMEENCWKSCSNCCKDKNKHCAEWAKTGECMKNPDFMNENCAKSCKKC</sequence>
<evidence type="ECO:0000256" key="2">
    <source>
        <dbReference type="PROSITE-ProRule" id="PRU01005"/>
    </source>
</evidence>
<evidence type="ECO:0000256" key="4">
    <source>
        <dbReference type="SAM" id="SignalP"/>
    </source>
</evidence>
<dbReference type="AlphaFoldDB" id="A0A2B4RK99"/>
<dbReference type="GO" id="GO:0090729">
    <property type="term" value="F:toxin activity"/>
    <property type="evidence" value="ECO:0007669"/>
    <property type="project" value="UniProtKB-KW"/>
</dbReference>
<dbReference type="InterPro" id="IPR003582">
    <property type="entry name" value="ShKT_dom"/>
</dbReference>
<feature type="domain" description="ShKT" evidence="5">
    <location>
        <begin position="328"/>
        <end position="362"/>
    </location>
</feature>